<evidence type="ECO:0000256" key="3">
    <source>
        <dbReference type="PROSITE-ProRule" id="PRU00221"/>
    </source>
</evidence>
<evidence type="ECO:0000313" key="4">
    <source>
        <dbReference type="EMBL" id="SPC92660.1"/>
    </source>
</evidence>
<reference evidence="4" key="1">
    <citation type="submission" date="2018-02" db="EMBL/GenBank/DDBJ databases">
        <authorList>
            <person name="Cohen D.B."/>
            <person name="Kent A.D."/>
        </authorList>
    </citation>
    <scope>NUCLEOTIDE SEQUENCE</scope>
</reference>
<protein>
    <submittedName>
        <fullName evidence="4">Uncharacterized protein</fullName>
    </submittedName>
</protein>
<dbReference type="PANTHER" id="PTHR19857">
    <property type="entry name" value="MITOCHONDRIAL DIVISION PROTEIN 1-RELATED"/>
    <property type="match status" value="1"/>
</dbReference>
<dbReference type="InterPro" id="IPR001680">
    <property type="entry name" value="WD40_rpt"/>
</dbReference>
<gene>
    <name evidence="4" type="ORF">FSB_LOCUS20542</name>
</gene>
<dbReference type="Gene3D" id="2.130.10.10">
    <property type="entry name" value="YVTN repeat-like/Quinoprotein amine dehydrogenase"/>
    <property type="match status" value="1"/>
</dbReference>
<proteinExistence type="predicted"/>
<keyword evidence="1 3" id="KW-0853">WD repeat</keyword>
<dbReference type="PROSITE" id="PS50294">
    <property type="entry name" value="WD_REPEATS_REGION"/>
    <property type="match status" value="2"/>
</dbReference>
<dbReference type="EMBL" id="OIVN01001326">
    <property type="protein sequence ID" value="SPC92660.1"/>
    <property type="molecule type" value="Genomic_DNA"/>
</dbReference>
<name>A0A2N9FZY1_FAGSY</name>
<feature type="repeat" description="WD" evidence="3">
    <location>
        <begin position="81"/>
        <end position="118"/>
    </location>
</feature>
<dbReference type="SUPFAM" id="SSF50978">
    <property type="entry name" value="WD40 repeat-like"/>
    <property type="match status" value="1"/>
</dbReference>
<sequence length="118" mass="12920">MILTLLARIVHGSSFWAATGGMDRKLVIWDLQHSMPRSTCEHEDGVTCLTWLGASNYLATGCVDGKVRLWDGRSGDCIRTFSGHASAIQTLSVSANRNFLVSASIDETARVFEIAEFL</sequence>
<evidence type="ECO:0000256" key="1">
    <source>
        <dbReference type="ARBA" id="ARBA00022574"/>
    </source>
</evidence>
<keyword evidence="2" id="KW-0677">Repeat</keyword>
<feature type="repeat" description="WD" evidence="3">
    <location>
        <begin position="39"/>
        <end position="80"/>
    </location>
</feature>
<accession>A0A2N9FZY1</accession>
<dbReference type="Pfam" id="PF00400">
    <property type="entry name" value="WD40"/>
    <property type="match status" value="3"/>
</dbReference>
<dbReference type="InterPro" id="IPR015943">
    <property type="entry name" value="WD40/YVTN_repeat-like_dom_sf"/>
</dbReference>
<dbReference type="SMART" id="SM00320">
    <property type="entry name" value="WD40"/>
    <property type="match status" value="2"/>
</dbReference>
<evidence type="ECO:0000256" key="2">
    <source>
        <dbReference type="ARBA" id="ARBA00022737"/>
    </source>
</evidence>
<dbReference type="InterPro" id="IPR036322">
    <property type="entry name" value="WD40_repeat_dom_sf"/>
</dbReference>
<dbReference type="PANTHER" id="PTHR19857:SF8">
    <property type="entry name" value="ANGIO-ASSOCIATED MIGRATORY CELL PROTEIN"/>
    <property type="match status" value="1"/>
</dbReference>
<organism evidence="4">
    <name type="scientific">Fagus sylvatica</name>
    <name type="common">Beechnut</name>
    <dbReference type="NCBI Taxonomy" id="28930"/>
    <lineage>
        <taxon>Eukaryota</taxon>
        <taxon>Viridiplantae</taxon>
        <taxon>Streptophyta</taxon>
        <taxon>Embryophyta</taxon>
        <taxon>Tracheophyta</taxon>
        <taxon>Spermatophyta</taxon>
        <taxon>Magnoliopsida</taxon>
        <taxon>eudicotyledons</taxon>
        <taxon>Gunneridae</taxon>
        <taxon>Pentapetalae</taxon>
        <taxon>rosids</taxon>
        <taxon>fabids</taxon>
        <taxon>Fagales</taxon>
        <taxon>Fagaceae</taxon>
        <taxon>Fagus</taxon>
    </lineage>
</organism>
<dbReference type="AlphaFoldDB" id="A0A2N9FZY1"/>
<dbReference type="InterPro" id="IPR051179">
    <property type="entry name" value="WD_repeat_multifunction"/>
</dbReference>
<dbReference type="PROSITE" id="PS50082">
    <property type="entry name" value="WD_REPEATS_2"/>
    <property type="match status" value="2"/>
</dbReference>